<evidence type="ECO:0000259" key="1">
    <source>
        <dbReference type="Pfam" id="PF01610"/>
    </source>
</evidence>
<proteinExistence type="predicted"/>
<evidence type="ECO:0000259" key="2">
    <source>
        <dbReference type="Pfam" id="PF14690"/>
    </source>
</evidence>
<dbReference type="NCBIfam" id="NF033550">
    <property type="entry name" value="transpos_ISL3"/>
    <property type="match status" value="1"/>
</dbReference>
<dbReference type="AlphaFoldDB" id="A0A2T1GG51"/>
<protein>
    <submittedName>
        <fullName evidence="3">ISL3 family transposase</fullName>
    </submittedName>
</protein>
<sequence length="403" mass="46845">MLNLEGVKVSDKHQHKGIGIILKIESIAKESICNICGTKSDRLHQNHQQIIKDLDWGEQAVFLETNRRQFKCEKCNKPFSEELEFVKERRKYTKRLAAKTIEEVLADDIRSVAKKGRVTEKEIERMLKDASKDLSKVKPIGLKRLGIDEIALIKGQGKYCAVLMDLDRSKLLMIIEGRTKEEIKKVLREWGSEVLEGIEEVSIDLWAGYKSLATEMIPNAQVVADRFHVMAQINQELDGERKKEKRKIQAEIKQAKTPEEKLKKETILAGITDSKYAILKNKENLNDKQKDKLIQVQDVSDRLKIMHQLKEEFREIFEKTEKWTDGLLGLGKWLSTAQKYFVNSQSTIYRWFDEILAYFDNRTSSGVVEGINNKLKLIKRSGYGFTNFENFRNRCLLNWHFNH</sequence>
<dbReference type="EMBL" id="PVWO01000119">
    <property type="protein sequence ID" value="PSB56571.1"/>
    <property type="molecule type" value="Genomic_DNA"/>
</dbReference>
<dbReference type="InterPro" id="IPR029261">
    <property type="entry name" value="Transposase_Znf"/>
</dbReference>
<dbReference type="Pfam" id="PF01610">
    <property type="entry name" value="DDE_Tnp_ISL3"/>
    <property type="match status" value="1"/>
</dbReference>
<accession>A0A2T1GG51</accession>
<dbReference type="InterPro" id="IPR002560">
    <property type="entry name" value="Transposase_DDE"/>
</dbReference>
<name>A0A2T1GG51_9CYAN</name>
<gene>
    <name evidence="3" type="ORF">C7B77_11415</name>
</gene>
<dbReference type="PANTHER" id="PTHR33498">
    <property type="entry name" value="TRANSPOSASE FOR INSERTION SEQUENCE ELEMENT IS1557"/>
    <property type="match status" value="1"/>
</dbReference>
<evidence type="ECO:0000313" key="3">
    <source>
        <dbReference type="EMBL" id="PSB56571.1"/>
    </source>
</evidence>
<feature type="domain" description="Transposase IS204/IS1001/IS1096/IS1165 zinc-finger" evidence="2">
    <location>
        <begin position="32"/>
        <end position="75"/>
    </location>
</feature>
<keyword evidence="4" id="KW-1185">Reference proteome</keyword>
<dbReference type="Pfam" id="PF14690">
    <property type="entry name" value="Zn_ribbon_ISL3"/>
    <property type="match status" value="1"/>
</dbReference>
<evidence type="ECO:0000313" key="4">
    <source>
        <dbReference type="Proteomes" id="UP000238937"/>
    </source>
</evidence>
<dbReference type="InterPro" id="IPR047951">
    <property type="entry name" value="Transpos_ISL3"/>
</dbReference>
<feature type="domain" description="Transposase IS204/IS1001/IS1096/IS1165 DDE" evidence="1">
    <location>
        <begin position="145"/>
        <end position="394"/>
    </location>
</feature>
<reference evidence="3 4" key="1">
    <citation type="submission" date="2018-03" db="EMBL/GenBank/DDBJ databases">
        <title>The ancient ancestry and fast evolution of plastids.</title>
        <authorList>
            <person name="Moore K.R."/>
            <person name="Magnabosco C."/>
            <person name="Momper L."/>
            <person name="Gold D.A."/>
            <person name="Bosak T."/>
            <person name="Fournier G.P."/>
        </authorList>
    </citation>
    <scope>NUCLEOTIDE SEQUENCE [LARGE SCALE GENOMIC DNA]</scope>
    <source>
        <strain evidence="3 4">CCALA 037</strain>
    </source>
</reference>
<organism evidence="3 4">
    <name type="scientific">Chamaesiphon polymorphus CCALA 037</name>
    <dbReference type="NCBI Taxonomy" id="2107692"/>
    <lineage>
        <taxon>Bacteria</taxon>
        <taxon>Bacillati</taxon>
        <taxon>Cyanobacteriota</taxon>
        <taxon>Cyanophyceae</taxon>
        <taxon>Gomontiellales</taxon>
        <taxon>Chamaesiphonaceae</taxon>
        <taxon>Chamaesiphon</taxon>
    </lineage>
</organism>
<dbReference type="Proteomes" id="UP000238937">
    <property type="component" value="Unassembled WGS sequence"/>
</dbReference>
<dbReference type="OrthoDB" id="524863at2"/>
<comment type="caution">
    <text evidence="3">The sequence shown here is derived from an EMBL/GenBank/DDBJ whole genome shotgun (WGS) entry which is preliminary data.</text>
</comment>
<dbReference type="PANTHER" id="PTHR33498:SF1">
    <property type="entry name" value="TRANSPOSASE FOR INSERTION SEQUENCE ELEMENT IS1557"/>
    <property type="match status" value="1"/>
</dbReference>